<keyword evidence="2" id="KW-1185">Reference proteome</keyword>
<evidence type="ECO:0000313" key="1">
    <source>
        <dbReference type="EMBL" id="TFY76997.1"/>
    </source>
</evidence>
<name>A0A4Y9ZSG5_9AGAM</name>
<dbReference type="AlphaFoldDB" id="A0A4Y9ZSG5"/>
<dbReference type="STRING" id="135208.A0A4Y9ZSG5"/>
<dbReference type="OrthoDB" id="10266451at2759"/>
<gene>
    <name evidence="1" type="ORF">EWM64_g7017</name>
</gene>
<sequence>MSYVFELPTTGSFSFAECYSDPTNVYTSNIAETTQARANLRALLKESKRTDGEKDYLRLIKVTL</sequence>
<accession>A0A4Y9ZSG5</accession>
<reference evidence="1 2" key="1">
    <citation type="submission" date="2019-02" db="EMBL/GenBank/DDBJ databases">
        <title>Genome sequencing of the rare red list fungi Hericium alpestre (H. flagellum).</title>
        <authorList>
            <person name="Buettner E."/>
            <person name="Kellner H."/>
        </authorList>
    </citation>
    <scope>NUCLEOTIDE SEQUENCE [LARGE SCALE GENOMIC DNA]</scope>
    <source>
        <strain evidence="1 2">DSM 108284</strain>
    </source>
</reference>
<dbReference type="EMBL" id="SFCI01001031">
    <property type="protein sequence ID" value="TFY76997.1"/>
    <property type="molecule type" value="Genomic_DNA"/>
</dbReference>
<protein>
    <submittedName>
        <fullName evidence="1">Uncharacterized protein</fullName>
    </submittedName>
</protein>
<evidence type="ECO:0000313" key="2">
    <source>
        <dbReference type="Proteomes" id="UP000298061"/>
    </source>
</evidence>
<organism evidence="1 2">
    <name type="scientific">Hericium alpestre</name>
    <dbReference type="NCBI Taxonomy" id="135208"/>
    <lineage>
        <taxon>Eukaryota</taxon>
        <taxon>Fungi</taxon>
        <taxon>Dikarya</taxon>
        <taxon>Basidiomycota</taxon>
        <taxon>Agaricomycotina</taxon>
        <taxon>Agaricomycetes</taxon>
        <taxon>Russulales</taxon>
        <taxon>Hericiaceae</taxon>
        <taxon>Hericium</taxon>
    </lineage>
</organism>
<proteinExistence type="predicted"/>
<comment type="caution">
    <text evidence="1">The sequence shown here is derived from an EMBL/GenBank/DDBJ whole genome shotgun (WGS) entry which is preliminary data.</text>
</comment>
<dbReference type="Proteomes" id="UP000298061">
    <property type="component" value="Unassembled WGS sequence"/>
</dbReference>